<name>A0AC60QPR3_IXOPE</name>
<feature type="non-terminal residue" evidence="1">
    <location>
        <position position="104"/>
    </location>
</feature>
<proteinExistence type="predicted"/>
<keyword evidence="2" id="KW-1185">Reference proteome</keyword>
<feature type="non-terminal residue" evidence="1">
    <location>
        <position position="1"/>
    </location>
</feature>
<comment type="caution">
    <text evidence="1">The sequence shown here is derived from an EMBL/GenBank/DDBJ whole genome shotgun (WGS) entry which is preliminary data.</text>
</comment>
<organism evidence="1 2">
    <name type="scientific">Ixodes persulcatus</name>
    <name type="common">Taiga tick</name>
    <dbReference type="NCBI Taxonomy" id="34615"/>
    <lineage>
        <taxon>Eukaryota</taxon>
        <taxon>Metazoa</taxon>
        <taxon>Ecdysozoa</taxon>
        <taxon>Arthropoda</taxon>
        <taxon>Chelicerata</taxon>
        <taxon>Arachnida</taxon>
        <taxon>Acari</taxon>
        <taxon>Parasitiformes</taxon>
        <taxon>Ixodida</taxon>
        <taxon>Ixodoidea</taxon>
        <taxon>Ixodidae</taxon>
        <taxon>Ixodinae</taxon>
        <taxon>Ixodes</taxon>
    </lineage>
</organism>
<reference evidence="1 2" key="1">
    <citation type="journal article" date="2020" name="Cell">
        <title>Large-Scale Comparative Analyses of Tick Genomes Elucidate Their Genetic Diversity and Vector Capacities.</title>
        <authorList>
            <consortium name="Tick Genome and Microbiome Consortium (TIGMIC)"/>
            <person name="Jia N."/>
            <person name="Wang J."/>
            <person name="Shi W."/>
            <person name="Du L."/>
            <person name="Sun Y."/>
            <person name="Zhan W."/>
            <person name="Jiang J.F."/>
            <person name="Wang Q."/>
            <person name="Zhang B."/>
            <person name="Ji P."/>
            <person name="Bell-Sakyi L."/>
            <person name="Cui X.M."/>
            <person name="Yuan T.T."/>
            <person name="Jiang B.G."/>
            <person name="Yang W.F."/>
            <person name="Lam T.T."/>
            <person name="Chang Q.C."/>
            <person name="Ding S.J."/>
            <person name="Wang X.J."/>
            <person name="Zhu J.G."/>
            <person name="Ruan X.D."/>
            <person name="Zhao L."/>
            <person name="Wei J.T."/>
            <person name="Ye R.Z."/>
            <person name="Que T.C."/>
            <person name="Du C.H."/>
            <person name="Zhou Y.H."/>
            <person name="Cheng J.X."/>
            <person name="Dai P.F."/>
            <person name="Guo W.B."/>
            <person name="Han X.H."/>
            <person name="Huang E.J."/>
            <person name="Li L.F."/>
            <person name="Wei W."/>
            <person name="Gao Y.C."/>
            <person name="Liu J.Z."/>
            <person name="Shao H.Z."/>
            <person name="Wang X."/>
            <person name="Wang C.C."/>
            <person name="Yang T.C."/>
            <person name="Huo Q.B."/>
            <person name="Li W."/>
            <person name="Chen H.Y."/>
            <person name="Chen S.E."/>
            <person name="Zhou L.G."/>
            <person name="Ni X.B."/>
            <person name="Tian J.H."/>
            <person name="Sheng Y."/>
            <person name="Liu T."/>
            <person name="Pan Y.S."/>
            <person name="Xia L.Y."/>
            <person name="Li J."/>
            <person name="Zhao F."/>
            <person name="Cao W.C."/>
        </authorList>
    </citation>
    <scope>NUCLEOTIDE SEQUENCE [LARGE SCALE GENOMIC DNA]</scope>
    <source>
        <strain evidence="1">Iper-2018</strain>
    </source>
</reference>
<accession>A0AC60QPR3</accession>
<sequence length="104" mass="11504">ANPLLLYMQILLWLPTLATPLGKKHHDLAGSTRVQRFEQVISSATHDPPVQHGRQDYSSERTPSARHLASKFLSGPLVTRATSSTAYKNRHLHDTYFSGLGGTP</sequence>
<dbReference type="EMBL" id="JABSTQ010005736">
    <property type="protein sequence ID" value="KAG0438628.1"/>
    <property type="molecule type" value="Genomic_DNA"/>
</dbReference>
<dbReference type="Proteomes" id="UP000805193">
    <property type="component" value="Unassembled WGS sequence"/>
</dbReference>
<gene>
    <name evidence="1" type="ORF">HPB47_016933</name>
</gene>
<protein>
    <submittedName>
        <fullName evidence="1">Uncharacterized protein</fullName>
    </submittedName>
</protein>
<evidence type="ECO:0000313" key="1">
    <source>
        <dbReference type="EMBL" id="KAG0438628.1"/>
    </source>
</evidence>
<evidence type="ECO:0000313" key="2">
    <source>
        <dbReference type="Proteomes" id="UP000805193"/>
    </source>
</evidence>